<organism evidence="14 15">
    <name type="scientific">Haliangium ochraceum (strain DSM 14365 / JCM 11303 / SMP-2)</name>
    <dbReference type="NCBI Taxonomy" id="502025"/>
    <lineage>
        <taxon>Bacteria</taxon>
        <taxon>Pseudomonadati</taxon>
        <taxon>Myxococcota</taxon>
        <taxon>Polyangia</taxon>
        <taxon>Haliangiales</taxon>
        <taxon>Kofleriaceae</taxon>
        <taxon>Haliangium</taxon>
    </lineage>
</organism>
<reference evidence="14 15" key="1">
    <citation type="journal article" date="2010" name="Stand. Genomic Sci.">
        <title>Complete genome sequence of Haliangium ochraceum type strain (SMP-2).</title>
        <authorList>
            <consortium name="US DOE Joint Genome Institute (JGI-PGF)"/>
            <person name="Ivanova N."/>
            <person name="Daum C."/>
            <person name="Lang E."/>
            <person name="Abt B."/>
            <person name="Kopitz M."/>
            <person name="Saunders E."/>
            <person name="Lapidus A."/>
            <person name="Lucas S."/>
            <person name="Glavina Del Rio T."/>
            <person name="Nolan M."/>
            <person name="Tice H."/>
            <person name="Copeland A."/>
            <person name="Cheng J.F."/>
            <person name="Chen F."/>
            <person name="Bruce D."/>
            <person name="Goodwin L."/>
            <person name="Pitluck S."/>
            <person name="Mavromatis K."/>
            <person name="Pati A."/>
            <person name="Mikhailova N."/>
            <person name="Chen A."/>
            <person name="Palaniappan K."/>
            <person name="Land M."/>
            <person name="Hauser L."/>
            <person name="Chang Y.J."/>
            <person name="Jeffries C.D."/>
            <person name="Detter J.C."/>
            <person name="Brettin T."/>
            <person name="Rohde M."/>
            <person name="Goker M."/>
            <person name="Bristow J."/>
            <person name="Markowitz V."/>
            <person name="Eisen J.A."/>
            <person name="Hugenholtz P."/>
            <person name="Kyrpides N.C."/>
            <person name="Klenk H.P."/>
        </authorList>
    </citation>
    <scope>NUCLEOTIDE SEQUENCE [LARGE SCALE GENOMIC DNA]</scope>
    <source>
        <strain evidence="15">DSM 14365 / CIP 107738 / JCM 11303 / AJ 13395 / SMP-2</strain>
    </source>
</reference>
<dbReference type="PANTHER" id="PTHR30349">
    <property type="entry name" value="PHAGE INTEGRASE-RELATED"/>
    <property type="match status" value="1"/>
</dbReference>
<evidence type="ECO:0000256" key="6">
    <source>
        <dbReference type="ARBA" id="ARBA00022829"/>
    </source>
</evidence>
<keyword evidence="5 11" id="KW-0132">Cell division</keyword>
<dbReference type="InterPro" id="IPR011010">
    <property type="entry name" value="DNA_brk_join_enz"/>
</dbReference>
<comment type="subcellular location">
    <subcellularLocation>
        <location evidence="1 11">Cytoplasm</location>
    </subcellularLocation>
</comment>
<dbReference type="PROSITE" id="PS51898">
    <property type="entry name" value="TYR_RECOMBINASE"/>
    <property type="match status" value="1"/>
</dbReference>
<dbReference type="Pfam" id="PF02899">
    <property type="entry name" value="Phage_int_SAM_1"/>
    <property type="match status" value="1"/>
</dbReference>
<evidence type="ECO:0000256" key="9">
    <source>
        <dbReference type="ARBA" id="ARBA00023172"/>
    </source>
</evidence>
<feature type="domain" description="Tyr recombinase" evidence="12">
    <location>
        <begin position="111"/>
        <end position="293"/>
    </location>
</feature>
<comment type="subunit">
    <text evidence="11">Forms a cyclic heterotetrameric complex composed of two molecules of XerC and two molecules of XerD.</text>
</comment>
<dbReference type="PROSITE" id="PS51900">
    <property type="entry name" value="CB"/>
    <property type="match status" value="1"/>
</dbReference>
<dbReference type="InterPro" id="IPR010998">
    <property type="entry name" value="Integrase_recombinase_N"/>
</dbReference>
<dbReference type="SUPFAM" id="SSF47823">
    <property type="entry name" value="lambda integrase-like, N-terminal domain"/>
    <property type="match status" value="1"/>
</dbReference>
<dbReference type="GO" id="GO:0051301">
    <property type="term" value="P:cell division"/>
    <property type="evidence" value="ECO:0007669"/>
    <property type="project" value="UniProtKB-KW"/>
</dbReference>
<dbReference type="GO" id="GO:0005737">
    <property type="term" value="C:cytoplasm"/>
    <property type="evidence" value="ECO:0007669"/>
    <property type="project" value="UniProtKB-SubCell"/>
</dbReference>
<dbReference type="eggNOG" id="COG4974">
    <property type="taxonomic scope" value="Bacteria"/>
</dbReference>
<protein>
    <recommendedName>
        <fullName evidence="3 11">Tyrosine recombinase XerD</fullName>
    </recommendedName>
</protein>
<sequence length="299" mass="33230">MAAELDIDRACDLYFQHLKVERNLSVHTIEGYSRDLARLRRFLAERACIAVASVRPADLADYLLALADELGARSRARASAAIRGWFRFLVSERYLERDPAEHLATPRALRPLPVVIGEQAVTELLAAPPTTTPRGLRDGAMIETLYATGLRVSELVGLLMADVHLDPGYLRVLGKGRKQRLVPLGEMACARIEAYVSGARGSFLKNPKQPALFLTGHGKPMTRQGFWKLLKRYARGVGIAEISPHKLRHSFATHLLEHGADLRAVQAMLGHADISTTQIYTHVSRARLVALYEKHHPRA</sequence>
<feature type="active site" evidence="11">
    <location>
        <position position="271"/>
    </location>
</feature>
<dbReference type="CDD" id="cd00798">
    <property type="entry name" value="INT_XerDC_C"/>
    <property type="match status" value="1"/>
</dbReference>
<dbReference type="InterPro" id="IPR050090">
    <property type="entry name" value="Tyrosine_recombinase_XerCD"/>
</dbReference>
<gene>
    <name evidence="11" type="primary">xerD</name>
    <name evidence="14" type="ordered locus">Hoch_5643</name>
</gene>
<dbReference type="InterPro" id="IPR011932">
    <property type="entry name" value="Recomb_XerD"/>
</dbReference>
<dbReference type="Proteomes" id="UP000001880">
    <property type="component" value="Chromosome"/>
</dbReference>
<feature type="active site" evidence="11">
    <location>
        <position position="245"/>
    </location>
</feature>
<evidence type="ECO:0000256" key="1">
    <source>
        <dbReference type="ARBA" id="ARBA00004496"/>
    </source>
</evidence>
<keyword evidence="7 11" id="KW-0229">DNA integration</keyword>
<evidence type="ECO:0000313" key="14">
    <source>
        <dbReference type="EMBL" id="ACY18120.1"/>
    </source>
</evidence>
<comment type="function">
    <text evidence="11">Site-specific tyrosine recombinase, which acts by catalyzing the cutting and rejoining of the recombining DNA molecules. The XerC-XerD complex is essential to convert dimers of the bacterial chromosome into monomers to permit their segregation at cell division. It also contributes to the segregational stability of plasmids.</text>
</comment>
<dbReference type="SUPFAM" id="SSF56349">
    <property type="entry name" value="DNA breaking-rejoining enzymes"/>
    <property type="match status" value="1"/>
</dbReference>
<dbReference type="InterPro" id="IPR002104">
    <property type="entry name" value="Integrase_catalytic"/>
</dbReference>
<dbReference type="NCBIfam" id="NF001399">
    <property type="entry name" value="PRK00283.1"/>
    <property type="match status" value="1"/>
</dbReference>
<evidence type="ECO:0000313" key="15">
    <source>
        <dbReference type="Proteomes" id="UP000001880"/>
    </source>
</evidence>
<dbReference type="Gene3D" id="1.10.443.10">
    <property type="entry name" value="Intergrase catalytic core"/>
    <property type="match status" value="1"/>
</dbReference>
<keyword evidence="15" id="KW-1185">Reference proteome</keyword>
<dbReference type="GO" id="GO:0009037">
    <property type="term" value="F:tyrosine-based site-specific recombinase activity"/>
    <property type="evidence" value="ECO:0007669"/>
    <property type="project" value="UniProtKB-UniRule"/>
</dbReference>
<dbReference type="PANTHER" id="PTHR30349:SF90">
    <property type="entry name" value="TYROSINE RECOMBINASE XERD"/>
    <property type="match status" value="1"/>
</dbReference>
<comment type="similarity">
    <text evidence="2 11">Belongs to the 'phage' integrase family. XerD subfamily.</text>
</comment>
<evidence type="ECO:0000256" key="3">
    <source>
        <dbReference type="ARBA" id="ARBA00015810"/>
    </source>
</evidence>
<dbReference type="NCBIfam" id="TIGR02225">
    <property type="entry name" value="recomb_XerD"/>
    <property type="match status" value="1"/>
</dbReference>
<name>D0LG95_HALO1</name>
<feature type="domain" description="Core-binding (CB)" evidence="13">
    <location>
        <begin position="5"/>
        <end position="90"/>
    </location>
</feature>
<keyword evidence="4 11" id="KW-0963">Cytoplasm</keyword>
<dbReference type="HAMAP" id="MF_01807">
    <property type="entry name" value="Recomb_XerD"/>
    <property type="match status" value="1"/>
</dbReference>
<dbReference type="EMBL" id="CP001804">
    <property type="protein sequence ID" value="ACY18120.1"/>
    <property type="molecule type" value="Genomic_DNA"/>
</dbReference>
<evidence type="ECO:0000259" key="13">
    <source>
        <dbReference type="PROSITE" id="PS51900"/>
    </source>
</evidence>
<dbReference type="InterPro" id="IPR044068">
    <property type="entry name" value="CB"/>
</dbReference>
<feature type="active site" evidence="11">
    <location>
        <position position="175"/>
    </location>
</feature>
<evidence type="ECO:0000256" key="11">
    <source>
        <dbReference type="HAMAP-Rule" id="MF_01807"/>
    </source>
</evidence>
<dbReference type="GO" id="GO:0003677">
    <property type="term" value="F:DNA binding"/>
    <property type="evidence" value="ECO:0007669"/>
    <property type="project" value="UniProtKB-UniRule"/>
</dbReference>
<dbReference type="InterPro" id="IPR023009">
    <property type="entry name" value="Tyrosine_recombinase_XerC/XerD"/>
</dbReference>
<dbReference type="HOGENOM" id="CLU_027562_9_6_7"/>
<dbReference type="KEGG" id="hoh:Hoch_5643"/>
<evidence type="ECO:0000259" key="12">
    <source>
        <dbReference type="PROSITE" id="PS51898"/>
    </source>
</evidence>
<dbReference type="RefSeq" id="WP_012830712.1">
    <property type="nucleotide sequence ID" value="NC_013440.1"/>
</dbReference>
<keyword evidence="6 11" id="KW-0159">Chromosome partition</keyword>
<dbReference type="InterPro" id="IPR013762">
    <property type="entry name" value="Integrase-like_cat_sf"/>
</dbReference>
<feature type="active site" evidence="11">
    <location>
        <position position="248"/>
    </location>
</feature>
<keyword evidence="10 11" id="KW-0131">Cell cycle</keyword>
<evidence type="ECO:0000256" key="8">
    <source>
        <dbReference type="ARBA" id="ARBA00023125"/>
    </source>
</evidence>
<dbReference type="InterPro" id="IPR004107">
    <property type="entry name" value="Integrase_SAM-like_N"/>
</dbReference>
<dbReference type="STRING" id="502025.Hoch_5643"/>
<keyword evidence="8 11" id="KW-0238">DNA-binding</keyword>
<dbReference type="Gene3D" id="1.10.150.130">
    <property type="match status" value="1"/>
</dbReference>
<feature type="active site" evidence="11">
    <location>
        <position position="151"/>
    </location>
</feature>
<dbReference type="GO" id="GO:0006313">
    <property type="term" value="P:DNA transposition"/>
    <property type="evidence" value="ECO:0007669"/>
    <property type="project" value="UniProtKB-UniRule"/>
</dbReference>
<evidence type="ECO:0000256" key="7">
    <source>
        <dbReference type="ARBA" id="ARBA00022908"/>
    </source>
</evidence>
<dbReference type="GO" id="GO:0007059">
    <property type="term" value="P:chromosome segregation"/>
    <property type="evidence" value="ECO:0007669"/>
    <property type="project" value="UniProtKB-UniRule"/>
</dbReference>
<evidence type="ECO:0000256" key="10">
    <source>
        <dbReference type="ARBA" id="ARBA00023306"/>
    </source>
</evidence>
<dbReference type="HAMAP" id="MF_01808">
    <property type="entry name" value="Recomb_XerC_XerD"/>
    <property type="match status" value="1"/>
</dbReference>
<proteinExistence type="inferred from homology"/>
<dbReference type="AlphaFoldDB" id="D0LG95"/>
<evidence type="ECO:0000256" key="4">
    <source>
        <dbReference type="ARBA" id="ARBA00022490"/>
    </source>
</evidence>
<accession>D0LG95</accession>
<keyword evidence="9 11" id="KW-0233">DNA recombination</keyword>
<evidence type="ECO:0000256" key="2">
    <source>
        <dbReference type="ARBA" id="ARBA00010450"/>
    </source>
</evidence>
<evidence type="ECO:0000256" key="5">
    <source>
        <dbReference type="ARBA" id="ARBA00022618"/>
    </source>
</evidence>
<feature type="active site" description="O-(3'-phospho-DNA)-tyrosine intermediate" evidence="11">
    <location>
        <position position="280"/>
    </location>
</feature>
<dbReference type="Pfam" id="PF00589">
    <property type="entry name" value="Phage_integrase"/>
    <property type="match status" value="1"/>
</dbReference>